<dbReference type="PANTHER" id="PTHR30126">
    <property type="entry name" value="HTH-TYPE TRANSCRIPTIONAL REGULATOR"/>
    <property type="match status" value="1"/>
</dbReference>
<evidence type="ECO:0000313" key="7">
    <source>
        <dbReference type="Proteomes" id="UP000323257"/>
    </source>
</evidence>
<dbReference type="AlphaFoldDB" id="A0A5S5C6S8"/>
<accession>A0A5S5C6S8</accession>
<dbReference type="OrthoDB" id="9803735at2"/>
<dbReference type="GO" id="GO:0003700">
    <property type="term" value="F:DNA-binding transcription factor activity"/>
    <property type="evidence" value="ECO:0007669"/>
    <property type="project" value="InterPro"/>
</dbReference>
<evidence type="ECO:0000313" key="6">
    <source>
        <dbReference type="EMBL" id="TYP74040.1"/>
    </source>
</evidence>
<reference evidence="6 7" key="1">
    <citation type="submission" date="2019-07" db="EMBL/GenBank/DDBJ databases">
        <title>Genomic Encyclopedia of Type Strains, Phase III (KMG-III): the genomes of soil and plant-associated and newly described type strains.</title>
        <authorList>
            <person name="Whitman W."/>
        </authorList>
    </citation>
    <scope>NUCLEOTIDE SEQUENCE [LARGE SCALE GENOMIC DNA]</scope>
    <source>
        <strain evidence="6 7">BL24</strain>
    </source>
</reference>
<dbReference type="PROSITE" id="PS50931">
    <property type="entry name" value="HTH_LYSR"/>
    <property type="match status" value="1"/>
</dbReference>
<dbReference type="RefSeq" id="WP_148930451.1">
    <property type="nucleotide sequence ID" value="NZ_VNHS01000006.1"/>
</dbReference>
<dbReference type="PRINTS" id="PR00039">
    <property type="entry name" value="HTHLYSR"/>
</dbReference>
<comment type="caution">
    <text evidence="6">The sequence shown here is derived from an EMBL/GenBank/DDBJ whole genome shotgun (WGS) entry which is preliminary data.</text>
</comment>
<dbReference type="InterPro" id="IPR005119">
    <property type="entry name" value="LysR_subst-bd"/>
</dbReference>
<dbReference type="Proteomes" id="UP000323257">
    <property type="component" value="Unassembled WGS sequence"/>
</dbReference>
<dbReference type="SUPFAM" id="SSF53850">
    <property type="entry name" value="Periplasmic binding protein-like II"/>
    <property type="match status" value="1"/>
</dbReference>
<protein>
    <submittedName>
        <fullName evidence="6">DNA-binding transcriptional LysR family regulator</fullName>
    </submittedName>
</protein>
<dbReference type="SUPFAM" id="SSF46785">
    <property type="entry name" value="Winged helix' DNA-binding domain"/>
    <property type="match status" value="1"/>
</dbReference>
<gene>
    <name evidence="6" type="ORF">BCM02_106321</name>
</gene>
<dbReference type="Pfam" id="PF03466">
    <property type="entry name" value="LysR_substrate"/>
    <property type="match status" value="1"/>
</dbReference>
<dbReference type="InterPro" id="IPR036390">
    <property type="entry name" value="WH_DNA-bd_sf"/>
</dbReference>
<evidence type="ECO:0000256" key="1">
    <source>
        <dbReference type="ARBA" id="ARBA00009437"/>
    </source>
</evidence>
<evidence type="ECO:0000256" key="2">
    <source>
        <dbReference type="ARBA" id="ARBA00023015"/>
    </source>
</evidence>
<keyword evidence="2" id="KW-0805">Transcription regulation</keyword>
<dbReference type="EMBL" id="VNHS01000006">
    <property type="protein sequence ID" value="TYP74040.1"/>
    <property type="molecule type" value="Genomic_DNA"/>
</dbReference>
<dbReference type="InterPro" id="IPR000847">
    <property type="entry name" value="LysR_HTH_N"/>
</dbReference>
<dbReference type="PANTHER" id="PTHR30126:SF100">
    <property type="entry name" value="LYSR-FAMILY TRANSCRIPTIONAL REGULATOR"/>
    <property type="match status" value="1"/>
</dbReference>
<evidence type="ECO:0000259" key="5">
    <source>
        <dbReference type="PROSITE" id="PS50931"/>
    </source>
</evidence>
<evidence type="ECO:0000256" key="3">
    <source>
        <dbReference type="ARBA" id="ARBA00023125"/>
    </source>
</evidence>
<dbReference type="GO" id="GO:0000976">
    <property type="term" value="F:transcription cis-regulatory region binding"/>
    <property type="evidence" value="ECO:0007669"/>
    <property type="project" value="TreeGrafter"/>
</dbReference>
<dbReference type="Gene3D" id="1.10.10.10">
    <property type="entry name" value="Winged helix-like DNA-binding domain superfamily/Winged helix DNA-binding domain"/>
    <property type="match status" value="1"/>
</dbReference>
<name>A0A5S5C6S8_9BACL</name>
<dbReference type="FunFam" id="1.10.10.10:FF:000001">
    <property type="entry name" value="LysR family transcriptional regulator"/>
    <property type="match status" value="1"/>
</dbReference>
<dbReference type="Pfam" id="PF00126">
    <property type="entry name" value="HTH_1"/>
    <property type="match status" value="1"/>
</dbReference>
<dbReference type="Gene3D" id="3.40.190.290">
    <property type="match status" value="1"/>
</dbReference>
<dbReference type="CDD" id="cd05466">
    <property type="entry name" value="PBP2_LTTR_substrate"/>
    <property type="match status" value="1"/>
</dbReference>
<evidence type="ECO:0000256" key="4">
    <source>
        <dbReference type="ARBA" id="ARBA00023163"/>
    </source>
</evidence>
<keyword evidence="3 6" id="KW-0238">DNA-binding</keyword>
<organism evidence="6 7">
    <name type="scientific">Paenibacillus methanolicus</name>
    <dbReference type="NCBI Taxonomy" id="582686"/>
    <lineage>
        <taxon>Bacteria</taxon>
        <taxon>Bacillati</taxon>
        <taxon>Bacillota</taxon>
        <taxon>Bacilli</taxon>
        <taxon>Bacillales</taxon>
        <taxon>Paenibacillaceae</taxon>
        <taxon>Paenibacillus</taxon>
    </lineage>
</organism>
<keyword evidence="4" id="KW-0804">Transcription</keyword>
<keyword evidence="7" id="KW-1185">Reference proteome</keyword>
<sequence length="302" mass="33039">MELTYLHTFLEVAKSGSFTQTAEKLGYAQSSVTTQIQRLEESYGAVLFERFGRRMKLTHAGEVLLGYARDLIRLHGESKEAVSAQNGGSLSIGTIETMAAFFLPPHLQAFQRAYPEMNVMLQPGNEPAIIEAVRAGELDLGVILDPPFADPDFHTIAVREEPLVIVTHPDHRLAGIDEVTIGDLAGESLILTEDGCTYRAMLLGALKEAGVSCKLSYEFGNLEAIKQCVVYGLGVALLPEIVVREDASRGKLSAKRFAHPACRFYTQIIYAKRKWVSKPFRHFLELVGGASGKDDAGVEAAI</sequence>
<dbReference type="InterPro" id="IPR036388">
    <property type="entry name" value="WH-like_DNA-bd_sf"/>
</dbReference>
<comment type="similarity">
    <text evidence="1">Belongs to the LysR transcriptional regulatory family.</text>
</comment>
<feature type="domain" description="HTH lysR-type" evidence="5">
    <location>
        <begin position="1"/>
        <end position="58"/>
    </location>
</feature>
<proteinExistence type="inferred from homology"/>